<dbReference type="GO" id="GO:0022625">
    <property type="term" value="C:cytosolic large ribosomal subunit"/>
    <property type="evidence" value="ECO:0007669"/>
    <property type="project" value="TreeGrafter"/>
</dbReference>
<dbReference type="Gene3D" id="3.90.470.10">
    <property type="entry name" value="Ribosomal protein L22/L17"/>
    <property type="match status" value="1"/>
</dbReference>
<dbReference type="GO" id="GO:0002181">
    <property type="term" value="P:cytoplasmic translation"/>
    <property type="evidence" value="ECO:0007669"/>
    <property type="project" value="TreeGrafter"/>
</dbReference>
<evidence type="ECO:0000256" key="5">
    <source>
        <dbReference type="SAM" id="MobiDB-lite"/>
    </source>
</evidence>
<dbReference type="OrthoDB" id="10254664at2759"/>
<sequence>MVRYSKDEDASVPHSKSRGSHLRVHFKHCREIAHHLKGMDATKAVKFCQDVKDFKDIVPFTKYTGGIGRKAMAKKYKTAGNTGRWPVKAAGVVKDLVSNAIANAESKGMDVEKLYISHAQCNRAPPGRRRTYRAHGRIGKYASQPAHIEFILSEKSEGVEKAEEDEGRGKKITRKAAAKKRFVKVGGGSN</sequence>
<dbReference type="NCBIfam" id="TIGR01038">
    <property type="entry name" value="uL22_arch_euk"/>
    <property type="match status" value="1"/>
</dbReference>
<feature type="region of interest" description="Disordered" evidence="5">
    <location>
        <begin position="1"/>
        <end position="20"/>
    </location>
</feature>
<name>K0RB98_THAOC</name>
<proteinExistence type="inferred from homology"/>
<protein>
    <recommendedName>
        <fullName evidence="8">Ribosomal protein L22</fullName>
    </recommendedName>
</protein>
<accession>K0RB98</accession>
<evidence type="ECO:0000256" key="4">
    <source>
        <dbReference type="RuleBase" id="RU004005"/>
    </source>
</evidence>
<feature type="compositionally biased region" description="Basic and acidic residues" evidence="5">
    <location>
        <begin position="1"/>
        <end position="11"/>
    </location>
</feature>
<evidence type="ECO:0008006" key="8">
    <source>
        <dbReference type="Google" id="ProtNLM"/>
    </source>
</evidence>
<dbReference type="InterPro" id="IPR005721">
    <property type="entry name" value="Ribosomal_uL22_euk/arc"/>
</dbReference>
<organism evidence="6 7">
    <name type="scientific">Thalassiosira oceanica</name>
    <name type="common">Marine diatom</name>
    <dbReference type="NCBI Taxonomy" id="159749"/>
    <lineage>
        <taxon>Eukaryota</taxon>
        <taxon>Sar</taxon>
        <taxon>Stramenopiles</taxon>
        <taxon>Ochrophyta</taxon>
        <taxon>Bacillariophyta</taxon>
        <taxon>Coscinodiscophyceae</taxon>
        <taxon>Thalassiosirophycidae</taxon>
        <taxon>Thalassiosirales</taxon>
        <taxon>Thalassiosiraceae</taxon>
        <taxon>Thalassiosira</taxon>
    </lineage>
</organism>
<dbReference type="OMA" id="NTYETAR"/>
<gene>
    <name evidence="6" type="ORF">THAOC_31530</name>
</gene>
<dbReference type="CDD" id="cd00336">
    <property type="entry name" value="Ribosomal_L22"/>
    <property type="match status" value="1"/>
</dbReference>
<evidence type="ECO:0000313" key="6">
    <source>
        <dbReference type="EMBL" id="EJK49579.1"/>
    </source>
</evidence>
<dbReference type="InterPro" id="IPR036394">
    <property type="entry name" value="Ribosomal_uL22_sf"/>
</dbReference>
<keyword evidence="7" id="KW-1185">Reference proteome</keyword>
<evidence type="ECO:0000256" key="1">
    <source>
        <dbReference type="ARBA" id="ARBA00009451"/>
    </source>
</evidence>
<evidence type="ECO:0000256" key="3">
    <source>
        <dbReference type="ARBA" id="ARBA00023274"/>
    </source>
</evidence>
<reference evidence="6 7" key="1">
    <citation type="journal article" date="2012" name="Genome Biol.">
        <title>Genome and low-iron response of an oceanic diatom adapted to chronic iron limitation.</title>
        <authorList>
            <person name="Lommer M."/>
            <person name="Specht M."/>
            <person name="Roy A.S."/>
            <person name="Kraemer L."/>
            <person name="Andreson R."/>
            <person name="Gutowska M.A."/>
            <person name="Wolf J."/>
            <person name="Bergner S.V."/>
            <person name="Schilhabel M.B."/>
            <person name="Klostermeier U.C."/>
            <person name="Beiko R.G."/>
            <person name="Rosenstiel P."/>
            <person name="Hippler M."/>
            <person name="Laroche J."/>
        </authorList>
    </citation>
    <scope>NUCLEOTIDE SEQUENCE [LARGE SCALE GENOMIC DNA]</scope>
    <source>
        <strain evidence="6 7">CCMP1005</strain>
    </source>
</reference>
<evidence type="ECO:0000256" key="2">
    <source>
        <dbReference type="ARBA" id="ARBA00022980"/>
    </source>
</evidence>
<keyword evidence="2 4" id="KW-0689">Ribosomal protein</keyword>
<comment type="similarity">
    <text evidence="1 4">Belongs to the universal ribosomal protein uL22 family.</text>
</comment>
<dbReference type="Pfam" id="PF00237">
    <property type="entry name" value="Ribosomal_L22"/>
    <property type="match status" value="1"/>
</dbReference>
<dbReference type="PANTHER" id="PTHR11593">
    <property type="entry name" value="60S RIBOSOMAL PROTEIN L17"/>
    <property type="match status" value="1"/>
</dbReference>
<dbReference type="EMBL" id="AGNL01044642">
    <property type="protein sequence ID" value="EJK49579.1"/>
    <property type="molecule type" value="Genomic_DNA"/>
</dbReference>
<comment type="caution">
    <text evidence="6">The sequence shown here is derived from an EMBL/GenBank/DDBJ whole genome shotgun (WGS) entry which is preliminary data.</text>
</comment>
<dbReference type="InterPro" id="IPR001063">
    <property type="entry name" value="Ribosomal_uL22"/>
</dbReference>
<dbReference type="SUPFAM" id="SSF54843">
    <property type="entry name" value="Ribosomal protein L22"/>
    <property type="match status" value="1"/>
</dbReference>
<dbReference type="AlphaFoldDB" id="K0RB98"/>
<dbReference type="GO" id="GO:0003735">
    <property type="term" value="F:structural constituent of ribosome"/>
    <property type="evidence" value="ECO:0007669"/>
    <property type="project" value="InterPro"/>
</dbReference>
<dbReference type="eggNOG" id="KOG3353">
    <property type="taxonomic scope" value="Eukaryota"/>
</dbReference>
<evidence type="ECO:0000313" key="7">
    <source>
        <dbReference type="Proteomes" id="UP000266841"/>
    </source>
</evidence>
<dbReference type="PANTHER" id="PTHR11593:SF10">
    <property type="entry name" value="60S RIBOSOMAL PROTEIN L17"/>
    <property type="match status" value="1"/>
</dbReference>
<dbReference type="Proteomes" id="UP000266841">
    <property type="component" value="Unassembled WGS sequence"/>
</dbReference>
<keyword evidence="3 4" id="KW-0687">Ribonucleoprotein</keyword>